<protein>
    <recommendedName>
        <fullName evidence="8">Transport permease protein</fullName>
    </recommendedName>
</protein>
<dbReference type="Proteomes" id="UP001519667">
    <property type="component" value="Unassembled WGS sequence"/>
</dbReference>
<comment type="caution">
    <text evidence="10">The sequence shown here is derived from an EMBL/GenBank/DDBJ whole genome shotgun (WGS) entry which is preliminary data.</text>
</comment>
<feature type="domain" description="ABC transmembrane type-2" evidence="9">
    <location>
        <begin position="108"/>
        <end position="362"/>
    </location>
</feature>
<evidence type="ECO:0000313" key="10">
    <source>
        <dbReference type="EMBL" id="MBT8764813.1"/>
    </source>
</evidence>
<dbReference type="Gene3D" id="3.40.1710.10">
    <property type="entry name" value="abc type-2 transporter like domain"/>
    <property type="match status" value="1"/>
</dbReference>
<dbReference type="Pfam" id="PF12698">
    <property type="entry name" value="ABC2_membrane_3"/>
    <property type="match status" value="1"/>
</dbReference>
<gene>
    <name evidence="10" type="ORF">J7302_01430</name>
</gene>
<name>A0ABS5XC35_9GAMM</name>
<feature type="transmembrane region" description="Helical" evidence="8">
    <location>
        <begin position="218"/>
        <end position="239"/>
    </location>
</feature>
<evidence type="ECO:0000256" key="2">
    <source>
        <dbReference type="ARBA" id="ARBA00007783"/>
    </source>
</evidence>
<keyword evidence="6 8" id="KW-1133">Transmembrane helix</keyword>
<keyword evidence="5 8" id="KW-0812">Transmembrane</keyword>
<evidence type="ECO:0000256" key="5">
    <source>
        <dbReference type="ARBA" id="ARBA00022692"/>
    </source>
</evidence>
<dbReference type="PANTHER" id="PTHR30294">
    <property type="entry name" value="MEMBRANE COMPONENT OF ABC TRANSPORTER YHHJ-RELATED"/>
    <property type="match status" value="1"/>
</dbReference>
<dbReference type="EMBL" id="JAGTIS010000001">
    <property type="protein sequence ID" value="MBT8764813.1"/>
    <property type="molecule type" value="Genomic_DNA"/>
</dbReference>
<feature type="transmembrane region" description="Helical" evidence="8">
    <location>
        <begin position="277"/>
        <end position="299"/>
    </location>
</feature>
<dbReference type="RefSeq" id="WP_215369311.1">
    <property type="nucleotide sequence ID" value="NZ_JAGTIS010000001.1"/>
</dbReference>
<evidence type="ECO:0000313" key="11">
    <source>
        <dbReference type="Proteomes" id="UP001519667"/>
    </source>
</evidence>
<proteinExistence type="inferred from homology"/>
<reference evidence="10 11" key="1">
    <citation type="submission" date="2021-04" db="EMBL/GenBank/DDBJ databases">
        <title>Pseudomonas boanensis sp. nov., a bacterium isolated from river water used for household purposes in Boane District, Mozambique.</title>
        <authorList>
            <person name="Nicklasson M."/>
            <person name="Martin-Rodriguez A.J."/>
            <person name="Thorell K."/>
            <person name="Neves L."/>
            <person name="Mussagy A."/>
            <person name="Rydberg H.A."/>
            <person name="Hernroth B."/>
            <person name="Svensson-Stadler L."/>
            <person name="Sjoling A."/>
        </authorList>
    </citation>
    <scope>NUCLEOTIDE SEQUENCE [LARGE SCALE GENOMIC DNA]</scope>
    <source>
        <strain evidence="10 11">DB1</strain>
    </source>
</reference>
<comment type="subcellular location">
    <subcellularLocation>
        <location evidence="8">Cell inner membrane</location>
        <topology evidence="8">Multi-pass membrane protein</topology>
    </subcellularLocation>
    <subcellularLocation>
        <location evidence="1">Cell membrane</location>
        <topology evidence="1">Multi-pass membrane protein</topology>
    </subcellularLocation>
</comment>
<evidence type="ECO:0000259" key="9">
    <source>
        <dbReference type="PROSITE" id="PS51012"/>
    </source>
</evidence>
<dbReference type="InterPro" id="IPR013525">
    <property type="entry name" value="ABC2_TM"/>
</dbReference>
<evidence type="ECO:0000256" key="6">
    <source>
        <dbReference type="ARBA" id="ARBA00022989"/>
    </source>
</evidence>
<keyword evidence="7 8" id="KW-0472">Membrane</keyword>
<feature type="transmembrane region" description="Helical" evidence="8">
    <location>
        <begin position="337"/>
        <end position="359"/>
    </location>
</feature>
<organism evidence="10 11">
    <name type="scientific">Metapseudomonas boanensis</name>
    <dbReference type="NCBI Taxonomy" id="2822138"/>
    <lineage>
        <taxon>Bacteria</taxon>
        <taxon>Pseudomonadati</taxon>
        <taxon>Pseudomonadota</taxon>
        <taxon>Gammaproteobacteria</taxon>
        <taxon>Pseudomonadales</taxon>
        <taxon>Pseudomonadaceae</taxon>
        <taxon>Metapseudomonas</taxon>
    </lineage>
</organism>
<dbReference type="InterPro" id="IPR000412">
    <property type="entry name" value="ABC_2_transport"/>
</dbReference>
<feature type="transmembrane region" description="Helical" evidence="8">
    <location>
        <begin position="21"/>
        <end position="42"/>
    </location>
</feature>
<keyword evidence="4 8" id="KW-1003">Cell membrane</keyword>
<evidence type="ECO:0000256" key="7">
    <source>
        <dbReference type="ARBA" id="ARBA00023136"/>
    </source>
</evidence>
<keyword evidence="11" id="KW-1185">Reference proteome</keyword>
<keyword evidence="3 8" id="KW-0813">Transport</keyword>
<dbReference type="PANTHER" id="PTHR30294:SF29">
    <property type="entry name" value="MULTIDRUG ABC TRANSPORTER PERMEASE YBHS-RELATED"/>
    <property type="match status" value="1"/>
</dbReference>
<feature type="transmembrane region" description="Helical" evidence="8">
    <location>
        <begin position="169"/>
        <end position="192"/>
    </location>
</feature>
<feature type="transmembrane region" description="Helical" evidence="8">
    <location>
        <begin position="251"/>
        <end position="270"/>
    </location>
</feature>
<evidence type="ECO:0000256" key="4">
    <source>
        <dbReference type="ARBA" id="ARBA00022475"/>
    </source>
</evidence>
<accession>A0ABS5XC35</accession>
<comment type="similarity">
    <text evidence="2 8">Belongs to the ABC-2 integral membrane protein family.</text>
</comment>
<dbReference type="PROSITE" id="PS51012">
    <property type="entry name" value="ABC_TM2"/>
    <property type="match status" value="1"/>
</dbReference>
<sequence length="364" mass="40574">MKLLRVMAVVLKESRELIRDPITIWLCFLMPLVMLFLFGYAVTLDVENIRLGVLDEDQSPVSRELVERFTASHYFLQVRNFPHQHAITDSLQRGEVSLVLVIPHGTQRQLSRGAATPVQLIVDGSYAATSLLAAGYAEAIVDQFVPPPRPVLEPAIRVWYNPSLRSVNYIVPGLFGVILMAFPPMLTALAIVREKESGTIQQIYASPLTAREFMLGKLLPYGIVAFLQMVMIVGLGYAWFDVPFAGSATQLFAVSFLYVLITVGIGLLVSTIARTQVIAMLIALIIALMPSFLFSGFLFPVFSMPMMMQVYARAFPTSYFIDFARGVVLKGVGIEVLWFNVLWLLAYTVGVFLLATWLLKKRVA</sequence>
<dbReference type="PRINTS" id="PR00164">
    <property type="entry name" value="ABC2TRNSPORT"/>
</dbReference>
<evidence type="ECO:0000256" key="1">
    <source>
        <dbReference type="ARBA" id="ARBA00004651"/>
    </source>
</evidence>
<dbReference type="InterPro" id="IPR051449">
    <property type="entry name" value="ABC-2_transporter_component"/>
</dbReference>
<evidence type="ECO:0000256" key="3">
    <source>
        <dbReference type="ARBA" id="ARBA00022448"/>
    </source>
</evidence>
<evidence type="ECO:0000256" key="8">
    <source>
        <dbReference type="RuleBase" id="RU361157"/>
    </source>
</evidence>
<dbReference type="InterPro" id="IPR047817">
    <property type="entry name" value="ABC2_TM_bact-type"/>
</dbReference>